<protein>
    <submittedName>
        <fullName evidence="1">Uncharacterized protein</fullName>
    </submittedName>
</protein>
<comment type="caution">
    <text evidence="1">The sequence shown here is derived from an EMBL/GenBank/DDBJ whole genome shotgun (WGS) entry which is preliminary data.</text>
</comment>
<dbReference type="Proteomes" id="UP000024635">
    <property type="component" value="Unassembled WGS sequence"/>
</dbReference>
<organism evidence="1 2">
    <name type="scientific">Ancylostoma ceylanicum</name>
    <dbReference type="NCBI Taxonomy" id="53326"/>
    <lineage>
        <taxon>Eukaryota</taxon>
        <taxon>Metazoa</taxon>
        <taxon>Ecdysozoa</taxon>
        <taxon>Nematoda</taxon>
        <taxon>Chromadorea</taxon>
        <taxon>Rhabditida</taxon>
        <taxon>Rhabditina</taxon>
        <taxon>Rhabditomorpha</taxon>
        <taxon>Strongyloidea</taxon>
        <taxon>Ancylostomatidae</taxon>
        <taxon>Ancylostomatinae</taxon>
        <taxon>Ancylostoma</taxon>
    </lineage>
</organism>
<keyword evidence="2" id="KW-1185">Reference proteome</keyword>
<reference evidence="2" key="1">
    <citation type="journal article" date="2015" name="Nat. Genet.">
        <title>The genome and transcriptome of the zoonotic hookworm Ancylostoma ceylanicum identify infection-specific gene families.</title>
        <authorList>
            <person name="Schwarz E.M."/>
            <person name="Hu Y."/>
            <person name="Antoshechkin I."/>
            <person name="Miller M.M."/>
            <person name="Sternberg P.W."/>
            <person name="Aroian R.V."/>
        </authorList>
    </citation>
    <scope>NUCLEOTIDE SEQUENCE</scope>
    <source>
        <strain evidence="2">HY135</strain>
    </source>
</reference>
<accession>A0A016T1Q8</accession>
<gene>
    <name evidence="1" type="primary">Acey_s0149.g2728</name>
    <name evidence="1" type="ORF">Y032_0149g2728</name>
</gene>
<evidence type="ECO:0000313" key="2">
    <source>
        <dbReference type="Proteomes" id="UP000024635"/>
    </source>
</evidence>
<dbReference type="EMBL" id="JARK01001485">
    <property type="protein sequence ID" value="EYB96597.1"/>
    <property type="molecule type" value="Genomic_DNA"/>
</dbReference>
<sequence length="72" mass="8200">MCDQGKTVFTMLPPWAVKSTANRLTVSKEYHAWREDSDPTHRRPARVVHPLILQAEYISACLPLAKSDFQCS</sequence>
<dbReference type="AlphaFoldDB" id="A0A016T1Q8"/>
<evidence type="ECO:0000313" key="1">
    <source>
        <dbReference type="EMBL" id="EYB96597.1"/>
    </source>
</evidence>
<proteinExistence type="predicted"/>
<name>A0A016T1Q8_9BILA</name>